<evidence type="ECO:0000256" key="2">
    <source>
        <dbReference type="ARBA" id="ARBA00022723"/>
    </source>
</evidence>
<evidence type="ECO:0000313" key="9">
    <source>
        <dbReference type="EMBL" id="VFK06326.1"/>
    </source>
</evidence>
<evidence type="ECO:0000256" key="5">
    <source>
        <dbReference type="ARBA" id="ARBA00023049"/>
    </source>
</evidence>
<evidence type="ECO:0000256" key="4">
    <source>
        <dbReference type="ARBA" id="ARBA00022833"/>
    </source>
</evidence>
<dbReference type="EMBL" id="CAADFJ010000342">
    <property type="protein sequence ID" value="VFK06326.1"/>
    <property type="molecule type" value="Genomic_DNA"/>
</dbReference>
<evidence type="ECO:0000259" key="6">
    <source>
        <dbReference type="PROSITE" id="PS50249"/>
    </source>
</evidence>
<dbReference type="EMBL" id="CAADFI010000358">
    <property type="protein sequence ID" value="VFK03498.1"/>
    <property type="molecule type" value="Genomic_DNA"/>
</dbReference>
<name>A0A450VNC8_9GAMM</name>
<dbReference type="PANTHER" id="PTHR30471">
    <property type="entry name" value="DNA REPAIR PROTEIN RADC"/>
    <property type="match status" value="1"/>
</dbReference>
<dbReference type="GO" id="GO:0008237">
    <property type="term" value="F:metallopeptidase activity"/>
    <property type="evidence" value="ECO:0007669"/>
    <property type="project" value="UniProtKB-KW"/>
</dbReference>
<dbReference type="GO" id="GO:0046872">
    <property type="term" value="F:metal ion binding"/>
    <property type="evidence" value="ECO:0007669"/>
    <property type="project" value="UniProtKB-KW"/>
</dbReference>
<evidence type="ECO:0000313" key="8">
    <source>
        <dbReference type="EMBL" id="VFK03498.1"/>
    </source>
</evidence>
<keyword evidence="4" id="KW-0862">Zinc</keyword>
<accession>A0A450VNC8</accession>
<evidence type="ECO:0000256" key="1">
    <source>
        <dbReference type="ARBA" id="ARBA00022670"/>
    </source>
</evidence>
<organism evidence="9">
    <name type="scientific">Candidatus Kentrum eta</name>
    <dbReference type="NCBI Taxonomy" id="2126337"/>
    <lineage>
        <taxon>Bacteria</taxon>
        <taxon>Pseudomonadati</taxon>
        <taxon>Pseudomonadota</taxon>
        <taxon>Gammaproteobacteria</taxon>
        <taxon>Candidatus Kentrum</taxon>
    </lineage>
</organism>
<feature type="domain" description="MPN" evidence="6">
    <location>
        <begin position="1"/>
        <end position="83"/>
    </location>
</feature>
<dbReference type="InterPro" id="IPR037518">
    <property type="entry name" value="MPN"/>
</dbReference>
<evidence type="ECO:0000313" key="7">
    <source>
        <dbReference type="EMBL" id="VFK03387.1"/>
    </source>
</evidence>
<dbReference type="GO" id="GO:0006508">
    <property type="term" value="P:proteolysis"/>
    <property type="evidence" value="ECO:0007669"/>
    <property type="project" value="UniProtKB-KW"/>
</dbReference>
<keyword evidence="3" id="KW-0378">Hydrolase</keyword>
<dbReference type="PROSITE" id="PS50249">
    <property type="entry name" value="MPN"/>
    <property type="match status" value="1"/>
</dbReference>
<dbReference type="AlphaFoldDB" id="A0A450VNC8"/>
<dbReference type="Pfam" id="PF04002">
    <property type="entry name" value="RadC"/>
    <property type="match status" value="1"/>
</dbReference>
<sequence length="172" mass="18967">MAVGGFINASVSPREAFQVAVLKGAVGVMMVHNHPDDVLMPSEADKDLTDRFIQAGRILQIDVMDHLIITTQTFLSFAVNGLMDELNKSLKFVPPYEIAERLEEVKQNGLEWGRRKGLREGEERGLEKGIQQGERKKALEVAKVLLSEGIAINIISKSSGLSEEAIRKLAGR</sequence>
<keyword evidence="2" id="KW-0479">Metal-binding</keyword>
<keyword evidence="1" id="KW-0645">Protease</keyword>
<proteinExistence type="predicted"/>
<reference evidence="9" key="1">
    <citation type="submission" date="2019-02" db="EMBL/GenBank/DDBJ databases">
        <authorList>
            <person name="Gruber-Vodicka R. H."/>
            <person name="Seah K. B. B."/>
        </authorList>
    </citation>
    <scope>NUCLEOTIDE SEQUENCE</scope>
    <source>
        <strain evidence="9">BECK_SA2B12</strain>
        <strain evidence="7">BECK_SA2B15</strain>
        <strain evidence="8">BECK_SA2B20</strain>
    </source>
</reference>
<dbReference type="InterPro" id="IPR001405">
    <property type="entry name" value="UPF0758"/>
</dbReference>
<dbReference type="InterPro" id="IPR025657">
    <property type="entry name" value="RadC_JAB"/>
</dbReference>
<evidence type="ECO:0000256" key="3">
    <source>
        <dbReference type="ARBA" id="ARBA00022801"/>
    </source>
</evidence>
<dbReference type="PANTHER" id="PTHR30471:SF3">
    <property type="entry name" value="UPF0758 PROTEIN YEES-RELATED"/>
    <property type="match status" value="1"/>
</dbReference>
<gene>
    <name evidence="7" type="ORF">BECKH772A_GA0070896_103221</name>
    <name evidence="8" type="ORF">BECKH772B_GA0070898_103581</name>
    <name evidence="9" type="ORF">BECKH772C_GA0070978_103421</name>
</gene>
<protein>
    <submittedName>
        <fullName evidence="9">DNA repair protein RadC</fullName>
    </submittedName>
</protein>
<dbReference type="EMBL" id="CAADFG010000322">
    <property type="protein sequence ID" value="VFK03387.1"/>
    <property type="molecule type" value="Genomic_DNA"/>
</dbReference>
<dbReference type="Gene3D" id="3.40.140.10">
    <property type="entry name" value="Cytidine Deaminase, domain 2"/>
    <property type="match status" value="1"/>
</dbReference>
<keyword evidence="5" id="KW-0482">Metalloprotease</keyword>